<evidence type="ECO:0000313" key="2">
    <source>
        <dbReference type="EMBL" id="EUD66246.1"/>
    </source>
</evidence>
<feature type="compositionally biased region" description="Acidic residues" evidence="1">
    <location>
        <begin position="252"/>
        <end position="261"/>
    </location>
</feature>
<keyword evidence="2" id="KW-0067">ATP-binding</keyword>
<dbReference type="GO" id="GO:0004386">
    <property type="term" value="F:helicase activity"/>
    <property type="evidence" value="ECO:0007669"/>
    <property type="project" value="UniProtKB-KW"/>
</dbReference>
<organism evidence="2 3">
    <name type="scientific">Plasmodium inui San Antonio 1</name>
    <dbReference type="NCBI Taxonomy" id="1237626"/>
    <lineage>
        <taxon>Eukaryota</taxon>
        <taxon>Sar</taxon>
        <taxon>Alveolata</taxon>
        <taxon>Apicomplexa</taxon>
        <taxon>Aconoidasida</taxon>
        <taxon>Haemosporida</taxon>
        <taxon>Plasmodiidae</taxon>
        <taxon>Plasmodium</taxon>
        <taxon>Plasmodium (Plasmodium)</taxon>
    </lineage>
</organism>
<sequence length="261" mass="29376">MNQHSMNKLAKKYVKKHKKLLKVVKKITQLGEQEKQQGVGDLADQGSSTSPTAAATADSPTDKWKSSEIKKKINEFILFIGNHISKLDDVCPDKECSEILSSSGWDYVSKFLGETSETLKEKYAQGQREWQAKEPNQLEQSRDSEDGGNFQGSITEDDLATFFFSKRISSMCRLHGVEEAEEEDEDHEDDDELSHDQPKRAKSMTSINYDELQGTTSTFTVNGRTRRSNNFTGGEDNQFANDSNGDYPGMDNLEDEEGEVH</sequence>
<dbReference type="VEuPathDB" id="PlasmoDB:C922_03441"/>
<feature type="compositionally biased region" description="Acidic residues" evidence="1">
    <location>
        <begin position="179"/>
        <end position="193"/>
    </location>
</feature>
<dbReference type="GO" id="GO:0003677">
    <property type="term" value="F:DNA binding"/>
    <property type="evidence" value="ECO:0007669"/>
    <property type="project" value="UniProtKB-KW"/>
</dbReference>
<reference evidence="2 3" key="1">
    <citation type="submission" date="2013-02" db="EMBL/GenBank/DDBJ databases">
        <title>The Genome Sequence of Plasmodium inui San Antonio 1.</title>
        <authorList>
            <consortium name="The Broad Institute Genome Sequencing Platform"/>
            <consortium name="The Broad Institute Genome Sequencing Center for Infectious Disease"/>
            <person name="Neafsey D."/>
            <person name="Cheeseman I."/>
            <person name="Volkman S."/>
            <person name="Adams J."/>
            <person name="Walker B."/>
            <person name="Young S.K."/>
            <person name="Zeng Q."/>
            <person name="Gargeya S."/>
            <person name="Fitzgerald M."/>
            <person name="Haas B."/>
            <person name="Abouelleil A."/>
            <person name="Alvarado L."/>
            <person name="Arachchi H.M."/>
            <person name="Berlin A.M."/>
            <person name="Chapman S.B."/>
            <person name="Dewar J."/>
            <person name="Goldberg J."/>
            <person name="Griggs A."/>
            <person name="Gujja S."/>
            <person name="Hansen M."/>
            <person name="Howarth C."/>
            <person name="Imamovic A."/>
            <person name="Larimer J."/>
            <person name="McCowan C."/>
            <person name="Murphy C."/>
            <person name="Neiman D."/>
            <person name="Pearson M."/>
            <person name="Priest M."/>
            <person name="Roberts A."/>
            <person name="Saif S."/>
            <person name="Shea T."/>
            <person name="Sisk P."/>
            <person name="Sykes S."/>
            <person name="Wortman J."/>
            <person name="Nusbaum C."/>
            <person name="Birren B."/>
        </authorList>
    </citation>
    <scope>NUCLEOTIDE SEQUENCE [LARGE SCALE GENOMIC DNA]</scope>
    <source>
        <strain evidence="2 3">San Antonio 1</strain>
    </source>
</reference>
<dbReference type="Proteomes" id="UP000030640">
    <property type="component" value="Unassembled WGS sequence"/>
</dbReference>
<gene>
    <name evidence="2" type="ORF">C922_03441</name>
</gene>
<accession>W7ALP3</accession>
<dbReference type="EMBL" id="KI965473">
    <property type="protein sequence ID" value="EUD66246.1"/>
    <property type="molecule type" value="Genomic_DNA"/>
</dbReference>
<keyword evidence="2" id="KW-0547">Nucleotide-binding</keyword>
<keyword evidence="3" id="KW-1185">Reference proteome</keyword>
<dbReference type="OrthoDB" id="387494at2759"/>
<keyword evidence="2" id="KW-0238">DNA-binding</keyword>
<feature type="compositionally biased region" description="Polar residues" evidence="1">
    <location>
        <begin position="203"/>
        <end position="232"/>
    </location>
</feature>
<dbReference type="AlphaFoldDB" id="W7ALP3"/>
<protein>
    <submittedName>
        <fullName evidence="2">Chromodomain-helicase-DNA-binding protein 1</fullName>
    </submittedName>
</protein>
<feature type="region of interest" description="Disordered" evidence="1">
    <location>
        <begin position="35"/>
        <end position="64"/>
    </location>
</feature>
<name>W7ALP3_9APIC</name>
<feature type="region of interest" description="Disordered" evidence="1">
    <location>
        <begin position="177"/>
        <end position="261"/>
    </location>
</feature>
<evidence type="ECO:0000313" key="3">
    <source>
        <dbReference type="Proteomes" id="UP000030640"/>
    </source>
</evidence>
<dbReference type="RefSeq" id="XP_008817255.1">
    <property type="nucleotide sequence ID" value="XM_008819033.1"/>
</dbReference>
<feature type="compositionally biased region" description="Low complexity" evidence="1">
    <location>
        <begin position="47"/>
        <end position="59"/>
    </location>
</feature>
<keyword evidence="2" id="KW-0378">Hydrolase</keyword>
<feature type="region of interest" description="Disordered" evidence="1">
    <location>
        <begin position="123"/>
        <end position="152"/>
    </location>
</feature>
<evidence type="ECO:0000256" key="1">
    <source>
        <dbReference type="SAM" id="MobiDB-lite"/>
    </source>
</evidence>
<proteinExistence type="predicted"/>
<keyword evidence="2" id="KW-0347">Helicase</keyword>
<dbReference type="GeneID" id="20038715"/>